<evidence type="ECO:0000313" key="6">
    <source>
        <dbReference type="RefSeq" id="XP_071921344.1"/>
    </source>
</evidence>
<dbReference type="OrthoDB" id="4955136at2759"/>
<dbReference type="AlphaFoldDB" id="A0A6P6U8S4"/>
<name>A0A6P6U8S4_COFAR</name>
<evidence type="ECO:0000256" key="1">
    <source>
        <dbReference type="SAM" id="MobiDB-lite"/>
    </source>
</evidence>
<organism evidence="2 3">
    <name type="scientific">Coffea arabica</name>
    <name type="common">Arabian coffee</name>
    <dbReference type="NCBI Taxonomy" id="13443"/>
    <lineage>
        <taxon>Eukaryota</taxon>
        <taxon>Viridiplantae</taxon>
        <taxon>Streptophyta</taxon>
        <taxon>Embryophyta</taxon>
        <taxon>Tracheophyta</taxon>
        <taxon>Spermatophyta</taxon>
        <taxon>Magnoliopsida</taxon>
        <taxon>eudicotyledons</taxon>
        <taxon>Gunneridae</taxon>
        <taxon>Pentapetalae</taxon>
        <taxon>asterids</taxon>
        <taxon>lamiids</taxon>
        <taxon>Gentianales</taxon>
        <taxon>Rubiaceae</taxon>
        <taxon>Ixoroideae</taxon>
        <taxon>Gardenieae complex</taxon>
        <taxon>Bertiereae - Coffeeae clade</taxon>
        <taxon>Coffeeae</taxon>
        <taxon>Coffea</taxon>
    </lineage>
</organism>
<evidence type="ECO:0000313" key="5">
    <source>
        <dbReference type="RefSeq" id="XP_071921343.1"/>
    </source>
</evidence>
<feature type="compositionally biased region" description="Low complexity" evidence="1">
    <location>
        <begin position="201"/>
        <end position="214"/>
    </location>
</feature>
<evidence type="ECO:0000313" key="2">
    <source>
        <dbReference type="Proteomes" id="UP001652660"/>
    </source>
</evidence>
<sequence length="254" mass="29039">MRKQRRRGSERLHFSKQHEIAFAHHLLNMYRASEIKDNNISSFVVPEIQRQLNCQSRTFFTFDSIRAKYYALRELTKLYIAFKRRGTGLDWDSQKFTFLMDDNKWVKMEQVNPKFVKFQNDCSVYHLLEEVFVNQGAAGDFSSNFENDHRTSAEEQDMETAARCARGKGRSNYVDDNADVEVIGAKEEKGKKGKGKRKSGDCSSSSPMSTTSGSVTDRYLRALDTIESLVSRKKSSSMSVSVSSPTKYRSGRDG</sequence>
<protein>
    <submittedName>
        <fullName evidence="3">Uncharacterized protein LOC113708633 isoform X1</fullName>
    </submittedName>
    <submittedName>
        <fullName evidence="4 5">Uncharacterized protein isoform X1</fullName>
    </submittedName>
</protein>
<feature type="region of interest" description="Disordered" evidence="1">
    <location>
        <begin position="230"/>
        <end position="254"/>
    </location>
</feature>
<dbReference type="RefSeq" id="XP_027086967.1">
    <property type="nucleotide sequence ID" value="XM_027231166.1"/>
</dbReference>
<reference evidence="2" key="1">
    <citation type="journal article" date="2025" name="Foods">
        <title>Unveiling the Microbial Signatures of Arabica Coffee Cherries: Insights into Ripeness Specific Diversity, Functional Traits, and Implications for Quality and Safety.</title>
        <authorList>
            <consortium name="RefSeq"/>
            <person name="Tenea G.N."/>
            <person name="Cifuentes V."/>
            <person name="Reyes P."/>
            <person name="Cevallos-Vallejos M."/>
        </authorList>
    </citation>
    <scope>NUCLEOTIDE SEQUENCE [LARGE SCALE GENOMIC DNA]</scope>
</reference>
<dbReference type="RefSeq" id="XP_071921343.1">
    <property type="nucleotide sequence ID" value="XM_072065242.1"/>
</dbReference>
<evidence type="ECO:0000313" key="3">
    <source>
        <dbReference type="RefSeq" id="XP_027086967.1"/>
    </source>
</evidence>
<proteinExistence type="predicted"/>
<dbReference type="Proteomes" id="UP001652660">
    <property type="component" value="Chromosome 9c"/>
</dbReference>
<reference evidence="3" key="2">
    <citation type="submission" date="2025-04" db="UniProtKB">
        <authorList>
            <consortium name="RefSeq"/>
        </authorList>
    </citation>
    <scope>IDENTIFICATION</scope>
    <source>
        <tissue evidence="3 4">Leaves</tissue>
    </source>
</reference>
<gene>
    <name evidence="3 4 5 6" type="primary">LOC113708633</name>
</gene>
<accession>A0A6P6U8S4</accession>
<evidence type="ECO:0000313" key="4">
    <source>
        <dbReference type="RefSeq" id="XP_071921342.1"/>
    </source>
</evidence>
<dbReference type="RefSeq" id="XP_071921342.1">
    <property type="nucleotide sequence ID" value="XM_072065241.1"/>
</dbReference>
<dbReference type="GeneID" id="113708633"/>
<dbReference type="RefSeq" id="XP_071921344.1">
    <property type="nucleotide sequence ID" value="XM_072065243.1"/>
</dbReference>
<feature type="region of interest" description="Disordered" evidence="1">
    <location>
        <begin position="184"/>
        <end position="217"/>
    </location>
</feature>
<keyword evidence="2" id="KW-1185">Reference proteome</keyword>